<dbReference type="PANTHER" id="PTHR30136:SF24">
    <property type="entry name" value="HTH-TYPE TRANSCRIPTIONAL REPRESSOR ALLR"/>
    <property type="match status" value="1"/>
</dbReference>
<dbReference type="GO" id="GO:0003700">
    <property type="term" value="F:DNA-binding transcription factor activity"/>
    <property type="evidence" value="ECO:0007669"/>
    <property type="project" value="TreeGrafter"/>
</dbReference>
<dbReference type="InterPro" id="IPR005471">
    <property type="entry name" value="Tscrpt_reg_IclR_N"/>
</dbReference>
<dbReference type="Pfam" id="PF09339">
    <property type="entry name" value="HTH_IclR"/>
    <property type="match status" value="1"/>
</dbReference>
<dbReference type="PANTHER" id="PTHR30136">
    <property type="entry name" value="HELIX-TURN-HELIX TRANSCRIPTIONAL REGULATOR, ICLR FAMILY"/>
    <property type="match status" value="1"/>
</dbReference>
<dbReference type="Gene3D" id="1.10.10.10">
    <property type="entry name" value="Winged helix-like DNA-binding domain superfamily/Winged helix DNA-binding domain"/>
    <property type="match status" value="1"/>
</dbReference>
<dbReference type="Pfam" id="PF01614">
    <property type="entry name" value="IclR_C"/>
    <property type="match status" value="1"/>
</dbReference>
<dbReference type="Proteomes" id="UP000199309">
    <property type="component" value="Unassembled WGS sequence"/>
</dbReference>
<evidence type="ECO:0000313" key="7">
    <source>
        <dbReference type="Proteomes" id="UP000199309"/>
    </source>
</evidence>
<organism evidence="6 7">
    <name type="scientific">Megasphaera paucivorans</name>
    <dbReference type="NCBI Taxonomy" id="349095"/>
    <lineage>
        <taxon>Bacteria</taxon>
        <taxon>Bacillati</taxon>
        <taxon>Bacillota</taxon>
        <taxon>Negativicutes</taxon>
        <taxon>Veillonellales</taxon>
        <taxon>Veillonellaceae</taxon>
        <taxon>Megasphaera</taxon>
    </lineage>
</organism>
<dbReference type="PROSITE" id="PS51077">
    <property type="entry name" value="HTH_ICLR"/>
    <property type="match status" value="1"/>
</dbReference>
<keyword evidence="1" id="KW-0805">Transcription regulation</keyword>
<proteinExistence type="predicted"/>
<evidence type="ECO:0000256" key="1">
    <source>
        <dbReference type="ARBA" id="ARBA00023015"/>
    </source>
</evidence>
<keyword evidence="3" id="KW-0804">Transcription</keyword>
<dbReference type="InterPro" id="IPR029016">
    <property type="entry name" value="GAF-like_dom_sf"/>
</dbReference>
<evidence type="ECO:0000259" key="4">
    <source>
        <dbReference type="PROSITE" id="PS51077"/>
    </source>
</evidence>
<dbReference type="GO" id="GO:0045892">
    <property type="term" value="P:negative regulation of DNA-templated transcription"/>
    <property type="evidence" value="ECO:0007669"/>
    <property type="project" value="TreeGrafter"/>
</dbReference>
<evidence type="ECO:0000256" key="2">
    <source>
        <dbReference type="ARBA" id="ARBA00023125"/>
    </source>
</evidence>
<dbReference type="SUPFAM" id="SSF55781">
    <property type="entry name" value="GAF domain-like"/>
    <property type="match status" value="1"/>
</dbReference>
<dbReference type="EMBL" id="FNHQ01000036">
    <property type="protein sequence ID" value="SDN30139.1"/>
    <property type="molecule type" value="Genomic_DNA"/>
</dbReference>
<dbReference type="AlphaFoldDB" id="A0A1H0A905"/>
<dbReference type="STRING" id="349095.SAMN05660299_02487"/>
<keyword evidence="2" id="KW-0238">DNA-binding</keyword>
<dbReference type="InterPro" id="IPR036390">
    <property type="entry name" value="WH_DNA-bd_sf"/>
</dbReference>
<dbReference type="SUPFAM" id="SSF46785">
    <property type="entry name" value="Winged helix' DNA-binding domain"/>
    <property type="match status" value="1"/>
</dbReference>
<keyword evidence="7" id="KW-1185">Reference proteome</keyword>
<sequence>MSTHTVGANTNNSIVKSIQLLNTFSMEKPRLRLKEISTMTGISQPTAYRMLNTLKQSGLVEQHGNVYSLGLGLLKYESIVLNSISLRRIGMPYLEELSLKEKINVNLAVLEGDEVLYIARAETPYCRYGYFHVGMRRPVYCTALGKVLISQHPELIGKIFANGVIKCTMNTITDEQEFRKEIEKVNLQGYATDLEEWSNGRNCIAAPVFDIGRNIIGGISISGPVSTYTREQILGYRPILLEYASRVSLAMQNLGDAE</sequence>
<evidence type="ECO:0000313" key="6">
    <source>
        <dbReference type="EMBL" id="SDN30139.1"/>
    </source>
</evidence>
<accession>A0A1H0A905</accession>
<dbReference type="PROSITE" id="PS51078">
    <property type="entry name" value="ICLR_ED"/>
    <property type="match status" value="1"/>
</dbReference>
<dbReference type="InterPro" id="IPR036388">
    <property type="entry name" value="WH-like_DNA-bd_sf"/>
</dbReference>
<feature type="domain" description="IclR-ED" evidence="5">
    <location>
        <begin position="72"/>
        <end position="253"/>
    </location>
</feature>
<dbReference type="Gene3D" id="3.30.450.40">
    <property type="match status" value="1"/>
</dbReference>
<name>A0A1H0A905_9FIRM</name>
<dbReference type="OrthoDB" id="9791752at2"/>
<dbReference type="InterPro" id="IPR014757">
    <property type="entry name" value="Tscrpt_reg_IclR_C"/>
</dbReference>
<dbReference type="SMART" id="SM00346">
    <property type="entry name" value="HTH_ICLR"/>
    <property type="match status" value="1"/>
</dbReference>
<feature type="domain" description="HTH iclR-type" evidence="4">
    <location>
        <begin position="11"/>
        <end position="71"/>
    </location>
</feature>
<evidence type="ECO:0000259" key="5">
    <source>
        <dbReference type="PROSITE" id="PS51078"/>
    </source>
</evidence>
<reference evidence="6 7" key="1">
    <citation type="submission" date="2016-10" db="EMBL/GenBank/DDBJ databases">
        <authorList>
            <person name="de Groot N.N."/>
        </authorList>
    </citation>
    <scope>NUCLEOTIDE SEQUENCE [LARGE SCALE GENOMIC DNA]</scope>
    <source>
        <strain evidence="6 7">DSM 16981</strain>
    </source>
</reference>
<dbReference type="InterPro" id="IPR050707">
    <property type="entry name" value="HTH_MetabolicPath_Reg"/>
</dbReference>
<protein>
    <submittedName>
        <fullName evidence="6">Transcriptional regulator, IclR family</fullName>
    </submittedName>
</protein>
<dbReference type="GO" id="GO:0003677">
    <property type="term" value="F:DNA binding"/>
    <property type="evidence" value="ECO:0007669"/>
    <property type="project" value="UniProtKB-KW"/>
</dbReference>
<evidence type="ECO:0000256" key="3">
    <source>
        <dbReference type="ARBA" id="ARBA00023163"/>
    </source>
</evidence>
<gene>
    <name evidence="6" type="ORF">SAMN05660299_02487</name>
</gene>
<dbReference type="RefSeq" id="WP_091652470.1">
    <property type="nucleotide sequence ID" value="NZ_FNHQ01000036.1"/>
</dbReference>